<feature type="domain" description="NAD-dependent epimerase/dehydratase" evidence="3">
    <location>
        <begin position="13"/>
        <end position="259"/>
    </location>
</feature>
<reference evidence="4" key="2">
    <citation type="journal article" date="2023" name="IMA Fungus">
        <title>Comparative genomic study of the Penicillium genus elucidates a diverse pangenome and 15 lateral gene transfer events.</title>
        <authorList>
            <person name="Petersen C."/>
            <person name="Sorensen T."/>
            <person name="Nielsen M.R."/>
            <person name="Sondergaard T.E."/>
            <person name="Sorensen J.L."/>
            <person name="Fitzpatrick D.A."/>
            <person name="Frisvad J.C."/>
            <person name="Nielsen K.L."/>
        </authorList>
    </citation>
    <scope>NUCLEOTIDE SEQUENCE</scope>
    <source>
        <strain evidence="4">IBT 30069</strain>
    </source>
</reference>
<evidence type="ECO:0000313" key="4">
    <source>
        <dbReference type="EMBL" id="KAJ5113383.1"/>
    </source>
</evidence>
<name>A0A9W9KPT8_9EURO</name>
<dbReference type="OrthoDB" id="2735536at2759"/>
<dbReference type="PANTHER" id="PTHR10366">
    <property type="entry name" value="NAD DEPENDENT EPIMERASE/DEHYDRATASE"/>
    <property type="match status" value="1"/>
</dbReference>
<keyword evidence="1" id="KW-0560">Oxidoreductase</keyword>
<dbReference type="PANTHER" id="PTHR10366:SF562">
    <property type="entry name" value="ALDEHYDE REDUCTASE II (AFU_ORTHOLOGUE AFUA_1G11360)"/>
    <property type="match status" value="1"/>
</dbReference>
<evidence type="ECO:0000313" key="5">
    <source>
        <dbReference type="Proteomes" id="UP001149165"/>
    </source>
</evidence>
<sequence>MKTNWAISPPSCILVTGANGYIGSHVVDQLLTLGFCVRGTVRNEKPWLDDLFQSKYGPGRFESVIVPRLDDEDVLLRILNGISGVVHVASDLSFRPDAHEVIPPMVSAVRLLLRASARKSVERVVLTSSSSAALLPNPGVEGIKVTEETWNYGAVNAAWDVHTSVESKPWMVYAASKTEVERAAWKWIKEYSPSFVFNAVLPDTTIGPILHQNIGGSTMKITADLLEGNESAINNIPPQWFVDVQDNAKMHVIALLEPDLESERLFAFSSPFNWTQVTSILRGLRPRAPVPRVPEGEQEDLMDIIPAKSAEDLLMSFYGHGWTNLETSLERGIESLNK</sequence>
<dbReference type="InterPro" id="IPR036291">
    <property type="entry name" value="NAD(P)-bd_dom_sf"/>
</dbReference>
<evidence type="ECO:0000256" key="1">
    <source>
        <dbReference type="ARBA" id="ARBA00023002"/>
    </source>
</evidence>
<dbReference type="EMBL" id="JAPQKH010000002">
    <property type="protein sequence ID" value="KAJ5113383.1"/>
    <property type="molecule type" value="Genomic_DNA"/>
</dbReference>
<evidence type="ECO:0000259" key="3">
    <source>
        <dbReference type="Pfam" id="PF01370"/>
    </source>
</evidence>
<comment type="caution">
    <text evidence="4">The sequence shown here is derived from an EMBL/GenBank/DDBJ whole genome shotgun (WGS) entry which is preliminary data.</text>
</comment>
<dbReference type="Gene3D" id="3.40.50.720">
    <property type="entry name" value="NAD(P)-binding Rossmann-like Domain"/>
    <property type="match status" value="1"/>
</dbReference>
<organism evidence="4 5">
    <name type="scientific">Penicillium angulare</name>
    <dbReference type="NCBI Taxonomy" id="116970"/>
    <lineage>
        <taxon>Eukaryota</taxon>
        <taxon>Fungi</taxon>
        <taxon>Dikarya</taxon>
        <taxon>Ascomycota</taxon>
        <taxon>Pezizomycotina</taxon>
        <taxon>Eurotiomycetes</taxon>
        <taxon>Eurotiomycetidae</taxon>
        <taxon>Eurotiales</taxon>
        <taxon>Aspergillaceae</taxon>
        <taxon>Penicillium</taxon>
    </lineage>
</organism>
<accession>A0A9W9KPT8</accession>
<dbReference type="InterPro" id="IPR001509">
    <property type="entry name" value="Epimerase_deHydtase"/>
</dbReference>
<proteinExistence type="inferred from homology"/>
<reference evidence="4" key="1">
    <citation type="submission" date="2022-11" db="EMBL/GenBank/DDBJ databases">
        <authorList>
            <person name="Petersen C."/>
        </authorList>
    </citation>
    <scope>NUCLEOTIDE SEQUENCE</scope>
    <source>
        <strain evidence="4">IBT 30069</strain>
    </source>
</reference>
<dbReference type="Proteomes" id="UP001149165">
    <property type="component" value="Unassembled WGS sequence"/>
</dbReference>
<dbReference type="InterPro" id="IPR050425">
    <property type="entry name" value="NAD(P)_dehydrat-like"/>
</dbReference>
<comment type="similarity">
    <text evidence="2">Belongs to the NAD(P)-dependent epimerase/dehydratase family. Dihydroflavonol-4-reductase subfamily.</text>
</comment>
<dbReference type="Pfam" id="PF01370">
    <property type="entry name" value="Epimerase"/>
    <property type="match status" value="1"/>
</dbReference>
<dbReference type="AlphaFoldDB" id="A0A9W9KPT8"/>
<protein>
    <recommendedName>
        <fullName evidence="3">NAD-dependent epimerase/dehydratase domain-containing protein</fullName>
    </recommendedName>
</protein>
<evidence type="ECO:0000256" key="2">
    <source>
        <dbReference type="ARBA" id="ARBA00023445"/>
    </source>
</evidence>
<dbReference type="GO" id="GO:0016616">
    <property type="term" value="F:oxidoreductase activity, acting on the CH-OH group of donors, NAD or NADP as acceptor"/>
    <property type="evidence" value="ECO:0007669"/>
    <property type="project" value="TreeGrafter"/>
</dbReference>
<keyword evidence="5" id="KW-1185">Reference proteome</keyword>
<dbReference type="SUPFAM" id="SSF51735">
    <property type="entry name" value="NAD(P)-binding Rossmann-fold domains"/>
    <property type="match status" value="1"/>
</dbReference>
<gene>
    <name evidence="4" type="ORF">N7456_001917</name>
</gene>